<dbReference type="InterPro" id="IPR000843">
    <property type="entry name" value="HTH_LacI"/>
</dbReference>
<dbReference type="Proteomes" id="UP000292686">
    <property type="component" value="Unassembled WGS sequence"/>
</dbReference>
<dbReference type="Pfam" id="PF00356">
    <property type="entry name" value="LacI"/>
    <property type="match status" value="1"/>
</dbReference>
<protein>
    <submittedName>
        <fullName evidence="6">LacI family transcriptional regulator</fullName>
    </submittedName>
</protein>
<dbReference type="PANTHER" id="PTHR30146">
    <property type="entry name" value="LACI-RELATED TRANSCRIPTIONAL REPRESSOR"/>
    <property type="match status" value="1"/>
</dbReference>
<dbReference type="SUPFAM" id="SSF53822">
    <property type="entry name" value="Periplasmic binding protein-like I"/>
    <property type="match status" value="1"/>
</dbReference>
<dbReference type="GO" id="GO:0000976">
    <property type="term" value="F:transcription cis-regulatory region binding"/>
    <property type="evidence" value="ECO:0007669"/>
    <property type="project" value="TreeGrafter"/>
</dbReference>
<keyword evidence="7" id="KW-1185">Reference proteome</keyword>
<evidence type="ECO:0000259" key="5">
    <source>
        <dbReference type="PROSITE" id="PS50932"/>
    </source>
</evidence>
<dbReference type="OrthoDB" id="37081at2"/>
<accession>A0A4Q2MCM0</accession>
<dbReference type="InterPro" id="IPR028082">
    <property type="entry name" value="Peripla_BP_I"/>
</dbReference>
<keyword evidence="3" id="KW-0804">Transcription</keyword>
<dbReference type="GO" id="GO:0003700">
    <property type="term" value="F:DNA-binding transcription factor activity"/>
    <property type="evidence" value="ECO:0007669"/>
    <property type="project" value="TreeGrafter"/>
</dbReference>
<dbReference type="AlphaFoldDB" id="A0A4Q2MCM0"/>
<dbReference type="InterPro" id="IPR046335">
    <property type="entry name" value="LacI/GalR-like_sensor"/>
</dbReference>
<evidence type="ECO:0000256" key="4">
    <source>
        <dbReference type="SAM" id="MobiDB-lite"/>
    </source>
</evidence>
<dbReference type="InterPro" id="IPR010982">
    <property type="entry name" value="Lambda_DNA-bd_dom_sf"/>
</dbReference>
<proteinExistence type="predicted"/>
<keyword evidence="1" id="KW-0805">Transcription regulation</keyword>
<feature type="domain" description="HTH lacI-type" evidence="5">
    <location>
        <begin position="86"/>
        <end position="140"/>
    </location>
</feature>
<dbReference type="SUPFAM" id="SSF47413">
    <property type="entry name" value="lambda repressor-like DNA-binding domains"/>
    <property type="match status" value="1"/>
</dbReference>
<dbReference type="Gene3D" id="3.40.50.2300">
    <property type="match status" value="2"/>
</dbReference>
<comment type="caution">
    <text evidence="6">The sequence shown here is derived from an EMBL/GenBank/DDBJ whole genome shotgun (WGS) entry which is preliminary data.</text>
</comment>
<organism evidence="6 7">
    <name type="scientific">Agromyces atrinae</name>
    <dbReference type="NCBI Taxonomy" id="592376"/>
    <lineage>
        <taxon>Bacteria</taxon>
        <taxon>Bacillati</taxon>
        <taxon>Actinomycetota</taxon>
        <taxon>Actinomycetes</taxon>
        <taxon>Micrococcales</taxon>
        <taxon>Microbacteriaceae</taxon>
        <taxon>Agromyces</taxon>
    </lineage>
</organism>
<reference evidence="6 7" key="1">
    <citation type="submission" date="2019-01" db="EMBL/GenBank/DDBJ databases">
        <title>Agromyces.</title>
        <authorList>
            <person name="Li J."/>
        </authorList>
    </citation>
    <scope>NUCLEOTIDE SEQUENCE [LARGE SCALE GENOMIC DNA]</scope>
    <source>
        <strain evidence="6 7">DSM 23870</strain>
    </source>
</reference>
<evidence type="ECO:0000313" key="6">
    <source>
        <dbReference type="EMBL" id="RXZ88243.1"/>
    </source>
</evidence>
<dbReference type="SMART" id="SM00354">
    <property type="entry name" value="HTH_LACI"/>
    <property type="match status" value="1"/>
</dbReference>
<evidence type="ECO:0000256" key="3">
    <source>
        <dbReference type="ARBA" id="ARBA00023163"/>
    </source>
</evidence>
<name>A0A4Q2MCM0_9MICO</name>
<keyword evidence="2" id="KW-0238">DNA-binding</keyword>
<dbReference type="PROSITE" id="PS50932">
    <property type="entry name" value="HTH_LACI_2"/>
    <property type="match status" value="1"/>
</dbReference>
<dbReference type="Pfam" id="PF13377">
    <property type="entry name" value="Peripla_BP_3"/>
    <property type="match status" value="1"/>
</dbReference>
<gene>
    <name evidence="6" type="ORF">ESP50_03420</name>
</gene>
<dbReference type="EMBL" id="SDPM01000001">
    <property type="protein sequence ID" value="RXZ88243.1"/>
    <property type="molecule type" value="Genomic_DNA"/>
</dbReference>
<dbReference type="PANTHER" id="PTHR30146:SF109">
    <property type="entry name" value="HTH-TYPE TRANSCRIPTIONAL REGULATOR GALS"/>
    <property type="match status" value="1"/>
</dbReference>
<feature type="compositionally biased region" description="Basic and acidic residues" evidence="4">
    <location>
        <begin position="40"/>
        <end position="56"/>
    </location>
</feature>
<dbReference type="Gene3D" id="1.10.260.40">
    <property type="entry name" value="lambda repressor-like DNA-binding domains"/>
    <property type="match status" value="1"/>
</dbReference>
<dbReference type="CDD" id="cd01392">
    <property type="entry name" value="HTH_LacI"/>
    <property type="match status" value="1"/>
</dbReference>
<feature type="compositionally biased region" description="Low complexity" evidence="4">
    <location>
        <begin position="24"/>
        <end position="39"/>
    </location>
</feature>
<sequence>MRVALPSVLLRPGQRSGERCVASARGIRSRGRSAGVRAPAHPERSTFRRDLGEEGERRARPVQCVGDARAVRRRRQQSRGSAVTIVGIRDVAERAGVSLSTVSNVLNRPERVSPELQERVREAVATLGYVPNAAASQLRAGRSHTIGMAVINITNPFFADVVLGAEQGADAAGLSVIVGNTYDSDAKQKGYLGIFERQHLDGVLVAPLGSDRAPLERLIGRGIPVVLVDRVDDLGVISSVSLDDVAGGRLAAEHLIGLGRTHLCFVGGRESLPQMRDRLRGFREAIEDAGGVRLTVIDTVTLNTGLGRSIGESLVALPVEERPDAVFSGNDVAALGLLQAFVHAGLDVPGDIALIGYDDIEFASAAVVPLTSIRQPAHEMGMRAAELLVARIGGATTEYESIVFQPELIARASTVGA</sequence>
<evidence type="ECO:0000256" key="2">
    <source>
        <dbReference type="ARBA" id="ARBA00023125"/>
    </source>
</evidence>
<evidence type="ECO:0000313" key="7">
    <source>
        <dbReference type="Proteomes" id="UP000292686"/>
    </source>
</evidence>
<feature type="region of interest" description="Disordered" evidence="4">
    <location>
        <begin position="24"/>
        <end position="56"/>
    </location>
</feature>
<dbReference type="PROSITE" id="PS00356">
    <property type="entry name" value="HTH_LACI_1"/>
    <property type="match status" value="1"/>
</dbReference>
<evidence type="ECO:0000256" key="1">
    <source>
        <dbReference type="ARBA" id="ARBA00023015"/>
    </source>
</evidence>